<accession>D4JFV7</accession>
<protein>
    <submittedName>
        <fullName evidence="1">Uncharacterized protein</fullName>
    </submittedName>
</protein>
<reference evidence="1 2" key="1">
    <citation type="submission" date="2010-03" db="EMBL/GenBank/DDBJ databases">
        <title>The genome sequence of Eubacterium cylindroides T2-87.</title>
        <authorList>
            <consortium name="metaHIT consortium -- http://www.metahit.eu/"/>
            <person name="Pajon A."/>
            <person name="Turner K."/>
            <person name="Parkhill J."/>
            <person name="Duncan S."/>
            <person name="Flint H."/>
        </authorList>
    </citation>
    <scope>NUCLEOTIDE SEQUENCE [LARGE SCALE GENOMIC DNA]</scope>
    <source>
        <strain evidence="1 2">T2-87</strain>
    </source>
</reference>
<name>D4JFV7_9FIRM</name>
<sequence length="17" mass="2023">MDDYMDTEFINPECDGK</sequence>
<dbReference type="KEGG" id="euc:EC1_18200"/>
<proteinExistence type="predicted"/>
<evidence type="ECO:0000313" key="2">
    <source>
        <dbReference type="Proteomes" id="UP000008801"/>
    </source>
</evidence>
<dbReference type="Proteomes" id="UP000008801">
    <property type="component" value="Chromosome"/>
</dbReference>
<organism evidence="1 2">
    <name type="scientific">Faecalitalea cylindroides T2-87</name>
    <dbReference type="NCBI Taxonomy" id="717960"/>
    <lineage>
        <taxon>Bacteria</taxon>
        <taxon>Bacillati</taxon>
        <taxon>Bacillota</taxon>
        <taxon>Erysipelotrichia</taxon>
        <taxon>Erysipelotrichales</taxon>
        <taxon>Erysipelotrichaceae</taxon>
        <taxon>Faecalitalea</taxon>
    </lineage>
</organism>
<reference evidence="1 2" key="2">
    <citation type="submission" date="2010-03" db="EMBL/GenBank/DDBJ databases">
        <authorList>
            <person name="Pajon A."/>
        </authorList>
    </citation>
    <scope>NUCLEOTIDE SEQUENCE [LARGE SCALE GENOMIC DNA]</scope>
    <source>
        <strain evidence="1 2">T2-87</strain>
    </source>
</reference>
<dbReference type="HOGENOM" id="CLU_3431856_0_0_9"/>
<dbReference type="EMBL" id="FP929041">
    <property type="protein sequence ID" value="CBK89079.1"/>
    <property type="molecule type" value="Genomic_DNA"/>
</dbReference>
<evidence type="ECO:0000313" key="1">
    <source>
        <dbReference type="EMBL" id="CBK89079.1"/>
    </source>
</evidence>
<dbReference type="AlphaFoldDB" id="D4JFV7"/>
<gene>
    <name evidence="1" type="ORF">EC1_18200</name>
</gene>